<feature type="region of interest" description="Disordered" evidence="2">
    <location>
        <begin position="335"/>
        <end position="355"/>
    </location>
</feature>
<comment type="caution">
    <text evidence="4">The sequence shown here is derived from an EMBL/GenBank/DDBJ whole genome shotgun (WGS) entry which is preliminary data.</text>
</comment>
<evidence type="ECO:0000256" key="2">
    <source>
        <dbReference type="SAM" id="MobiDB-lite"/>
    </source>
</evidence>
<accession>A0A9P8VST2</accession>
<feature type="domain" description="BAH" evidence="3">
    <location>
        <begin position="92"/>
        <end position="234"/>
    </location>
</feature>
<feature type="region of interest" description="Disordered" evidence="2">
    <location>
        <begin position="277"/>
        <end position="302"/>
    </location>
</feature>
<feature type="coiled-coil region" evidence="1">
    <location>
        <begin position="488"/>
        <end position="540"/>
    </location>
</feature>
<evidence type="ECO:0000259" key="3">
    <source>
        <dbReference type="PROSITE" id="PS51038"/>
    </source>
</evidence>
<dbReference type="OrthoDB" id="5324651at2759"/>
<dbReference type="PROSITE" id="PS51038">
    <property type="entry name" value="BAH"/>
    <property type="match status" value="1"/>
</dbReference>
<evidence type="ECO:0000256" key="1">
    <source>
        <dbReference type="SAM" id="Coils"/>
    </source>
</evidence>
<dbReference type="GO" id="GO:0003682">
    <property type="term" value="F:chromatin binding"/>
    <property type="evidence" value="ECO:0007669"/>
    <property type="project" value="InterPro"/>
</dbReference>
<dbReference type="PANTHER" id="PTHR46364">
    <property type="entry name" value="OS08G0421900 PROTEIN"/>
    <property type="match status" value="1"/>
</dbReference>
<feature type="compositionally biased region" description="Low complexity" evidence="2">
    <location>
        <begin position="335"/>
        <end position="352"/>
    </location>
</feature>
<dbReference type="AlphaFoldDB" id="A0A9P8VST2"/>
<dbReference type="Proteomes" id="UP000777438">
    <property type="component" value="Unassembled WGS sequence"/>
</dbReference>
<organism evidence="4 5">
    <name type="scientific">Thelonectria olida</name>
    <dbReference type="NCBI Taxonomy" id="1576542"/>
    <lineage>
        <taxon>Eukaryota</taxon>
        <taxon>Fungi</taxon>
        <taxon>Dikarya</taxon>
        <taxon>Ascomycota</taxon>
        <taxon>Pezizomycotina</taxon>
        <taxon>Sordariomycetes</taxon>
        <taxon>Hypocreomycetidae</taxon>
        <taxon>Hypocreales</taxon>
        <taxon>Nectriaceae</taxon>
        <taxon>Thelonectria</taxon>
    </lineage>
</organism>
<evidence type="ECO:0000313" key="4">
    <source>
        <dbReference type="EMBL" id="KAH6874567.1"/>
    </source>
</evidence>
<evidence type="ECO:0000313" key="5">
    <source>
        <dbReference type="Proteomes" id="UP000777438"/>
    </source>
</evidence>
<keyword evidence="1" id="KW-0175">Coiled coil</keyword>
<proteinExistence type="predicted"/>
<protein>
    <recommendedName>
        <fullName evidence="3">BAH domain-containing protein</fullName>
    </recommendedName>
</protein>
<dbReference type="EMBL" id="JAGPYM010000038">
    <property type="protein sequence ID" value="KAH6874567.1"/>
    <property type="molecule type" value="Genomic_DNA"/>
</dbReference>
<dbReference type="InterPro" id="IPR043151">
    <property type="entry name" value="BAH_sf"/>
</dbReference>
<gene>
    <name evidence="4" type="ORF">B0T10DRAFT_205087</name>
</gene>
<name>A0A9P8VST2_9HYPO</name>
<dbReference type="InterPro" id="IPR001025">
    <property type="entry name" value="BAH_dom"/>
</dbReference>
<feature type="region of interest" description="Disordered" evidence="2">
    <location>
        <begin position="560"/>
        <end position="599"/>
    </location>
</feature>
<dbReference type="CDD" id="cd04370">
    <property type="entry name" value="BAH"/>
    <property type="match status" value="1"/>
</dbReference>
<sequence>MSPKLLNRSHAINQDNCPFTATISASPTYEGRDTKVKCDGLDDDRKEFVQQSPFEPKGKFKTHQTMDVFYTVEPCKEWLDMTRYRSFVLNGVKYYDNDFVYITNNAPIKQRKAKNKRPKQLKSLQTADFWIARVLEIRASDEHHVFARIFWMYSPDELPACGILDGKKWVSSFQPHHIQNELIASNHMDVINVVRIAMHAQAKQWVESDGERVHNTLYWRQALDSRTSELSSVDVTEGKISASPSKALVGRTNDECQQWLHDDFALTKQIDGITPRMAESFAPPTPLPTAEETSRPSSINGCPKPEIIPYEGPLEPTLKLGADLTVLQLEDLRQNVSSGDNSSRSDNSMSPNCQALPPMPPLLPSYLPFKTQHKLLVHLQNVLEVACYNFGKRTIPDTLQRRGWDCAESVELNRWTEEFLSQQESFPDKEHIRKPLDQFFRSIANIRHTAVHRHRICAKSIDQFLLDAEALAILLGDADCTRHIVELRREIQVAVEELERNKQFLRSTLGKNLEEIVVKRAELQRMEEMAIAKMKRKEEEYQILAGKRLEDAMASSVASSSTAIDTEMRFISGPDNADGTDEGCNEEGQPGDDSRHQAS</sequence>
<keyword evidence="5" id="KW-1185">Reference proteome</keyword>
<reference evidence="4 5" key="1">
    <citation type="journal article" date="2021" name="Nat. Commun.">
        <title>Genetic determinants of endophytism in the Arabidopsis root mycobiome.</title>
        <authorList>
            <person name="Mesny F."/>
            <person name="Miyauchi S."/>
            <person name="Thiergart T."/>
            <person name="Pickel B."/>
            <person name="Atanasova L."/>
            <person name="Karlsson M."/>
            <person name="Huettel B."/>
            <person name="Barry K.W."/>
            <person name="Haridas S."/>
            <person name="Chen C."/>
            <person name="Bauer D."/>
            <person name="Andreopoulos W."/>
            <person name="Pangilinan J."/>
            <person name="LaButti K."/>
            <person name="Riley R."/>
            <person name="Lipzen A."/>
            <person name="Clum A."/>
            <person name="Drula E."/>
            <person name="Henrissat B."/>
            <person name="Kohler A."/>
            <person name="Grigoriev I.V."/>
            <person name="Martin F.M."/>
            <person name="Hacquard S."/>
        </authorList>
    </citation>
    <scope>NUCLEOTIDE SEQUENCE [LARGE SCALE GENOMIC DNA]</scope>
    <source>
        <strain evidence="4 5">MPI-CAGE-CH-0241</strain>
    </source>
</reference>
<dbReference type="Gene3D" id="2.30.30.490">
    <property type="match status" value="1"/>
</dbReference>